<evidence type="ECO:0000313" key="4">
    <source>
        <dbReference type="Proteomes" id="UP001642409"/>
    </source>
</evidence>
<reference evidence="3 4" key="2">
    <citation type="submission" date="2024-07" db="EMBL/GenBank/DDBJ databases">
        <authorList>
            <person name="Akdeniz Z."/>
        </authorList>
    </citation>
    <scope>NUCLEOTIDE SEQUENCE [LARGE SCALE GENOMIC DNA]</scope>
</reference>
<dbReference type="EMBL" id="CAXDID020000391">
    <property type="protein sequence ID" value="CAL6086262.1"/>
    <property type="molecule type" value="Genomic_DNA"/>
</dbReference>
<evidence type="ECO:0000313" key="3">
    <source>
        <dbReference type="EMBL" id="CAL6086262.1"/>
    </source>
</evidence>
<dbReference type="SUPFAM" id="SSF47576">
    <property type="entry name" value="Calponin-homology domain, CH-domain"/>
    <property type="match status" value="1"/>
</dbReference>
<gene>
    <name evidence="3" type="ORF">HINF_LOCUS63080</name>
    <name evidence="2" type="ORF">HINF_LOCUS9309</name>
</gene>
<reference evidence="2" key="1">
    <citation type="submission" date="2023-06" db="EMBL/GenBank/DDBJ databases">
        <authorList>
            <person name="Kurt Z."/>
        </authorList>
    </citation>
    <scope>NUCLEOTIDE SEQUENCE</scope>
</reference>
<sequence length="821" mass="95207">MNTIKVTIHPCLLNWYNSLKLPHIEKFRHDLHSGWIVAHVFNKVFGDSFELRTFTQDTSIKNSRHNWTRIIELQTKLKLPTKITPQMIDKIVLAEDEQTLLDIMIELYEQSTKQVYPRVTYQQIASKPRQLQQVLPSIQNISLQPSQVPIAHAITPGYPQHIPQFCRSSYVNARRLIDHLSSVCRNSITQLDDIRDYIEMLDPRADLCFPFPQLLLRLPGPQYCSLVCRYLVEHIDVELVSSAIIEDYLLFYDFSKVMIHSVIALNQLSGAANELFDLVTDHLCYVLQNIRRTSEDVIYLVLNNIIMNRLLPEIPLINFSLVHFYKICLACTSSLTPQLFNSLINSSLTNLKAYQPTVSENRLRFEILIAFTILAQQLEKYRDQIARTAVRFSLHGALLKDSEKFVALDLMCRCVVLSPEIFSEIEFQFFRLINVIVNKIQLTENTLLDFENKVQIKTNNGPELEFIFDKVSQLNFEQVLFLSTVLSKLEQTIENVNITEVAKGLELRLIEDDVLPPCHFYIGIASILKRNWEEIIDLNEFVLTKLNENATDLVNTFQEKIQEMQQIRPLLVQVSQFLLQNEQYIDSVFSLLHGLREQEFVSREYMEQSCVRSLNHDLKIGSEAAYSVKSSSNHIQHSGEHPLPQHIFGCIAQIFGDQRLDILSNLFVLFLAQHDITMYSVNLIYKFLTINNCVCEFVYIYLNEQLFSAVLQENDSFSESCVRLLMLVMVLMYQTHTLPNQSEDIRTSLQALIDCCFGYQRGNNDQSKRVQMQEKCLRLLNELKTETHVRVILVEMFEKMDYETFGNDQLEKLISEIAGDV</sequence>
<dbReference type="AlphaFoldDB" id="A0AA86NKE2"/>
<accession>A0AA86NKE2</accession>
<dbReference type="GO" id="GO:0005737">
    <property type="term" value="C:cytoplasm"/>
    <property type="evidence" value="ECO:0007669"/>
    <property type="project" value="UniProtKB-ARBA"/>
</dbReference>
<dbReference type="Proteomes" id="UP001642409">
    <property type="component" value="Unassembled WGS sequence"/>
</dbReference>
<protein>
    <submittedName>
        <fullName evidence="2">Calponin homology domain-containing protein</fullName>
    </submittedName>
    <submittedName>
        <fullName evidence="3">Calponin_homology domain-containing protein</fullName>
    </submittedName>
</protein>
<dbReference type="PROSITE" id="PS50021">
    <property type="entry name" value="CH"/>
    <property type="match status" value="1"/>
</dbReference>
<name>A0AA86NKE2_9EUKA</name>
<dbReference type="Pfam" id="PF06294">
    <property type="entry name" value="CH_2"/>
    <property type="match status" value="1"/>
</dbReference>
<comment type="caution">
    <text evidence="2">The sequence shown here is derived from an EMBL/GenBank/DDBJ whole genome shotgun (WGS) entry which is preliminary data.</text>
</comment>
<keyword evidence="4" id="KW-1185">Reference proteome</keyword>
<feature type="domain" description="Calponin-homology (CH)" evidence="1">
    <location>
        <begin position="6"/>
        <end position="109"/>
    </location>
</feature>
<dbReference type="InterPro" id="IPR010441">
    <property type="entry name" value="CH_2"/>
</dbReference>
<evidence type="ECO:0000259" key="1">
    <source>
        <dbReference type="PROSITE" id="PS50021"/>
    </source>
</evidence>
<dbReference type="InterPro" id="IPR001715">
    <property type="entry name" value="CH_dom"/>
</dbReference>
<proteinExistence type="predicted"/>
<dbReference type="EMBL" id="CATOUU010000227">
    <property type="protein sequence ID" value="CAI9921664.1"/>
    <property type="molecule type" value="Genomic_DNA"/>
</dbReference>
<dbReference type="Gene3D" id="1.10.418.10">
    <property type="entry name" value="Calponin-like domain"/>
    <property type="match status" value="1"/>
</dbReference>
<evidence type="ECO:0000313" key="2">
    <source>
        <dbReference type="EMBL" id="CAI9921664.1"/>
    </source>
</evidence>
<dbReference type="InterPro" id="IPR036872">
    <property type="entry name" value="CH_dom_sf"/>
</dbReference>
<organism evidence="2">
    <name type="scientific">Hexamita inflata</name>
    <dbReference type="NCBI Taxonomy" id="28002"/>
    <lineage>
        <taxon>Eukaryota</taxon>
        <taxon>Metamonada</taxon>
        <taxon>Diplomonadida</taxon>
        <taxon>Hexamitidae</taxon>
        <taxon>Hexamitinae</taxon>
        <taxon>Hexamita</taxon>
    </lineage>
</organism>